<dbReference type="EC" id="2.3.-.-" evidence="2"/>
<dbReference type="Pfam" id="PF13302">
    <property type="entry name" value="Acetyltransf_3"/>
    <property type="match status" value="1"/>
</dbReference>
<keyword evidence="2" id="KW-0012">Acyltransferase</keyword>
<sequence>MVDGTGYSFAIADSSSDQAVGQIGLWLKDLSQGRASIGYWVAPSHRGESAPCRLESLTQV</sequence>
<protein>
    <submittedName>
        <fullName evidence="2">GNAT family N-acetyltransferase</fullName>
        <ecNumber evidence="2">2.3.-.-</ecNumber>
    </submittedName>
</protein>
<dbReference type="Gene3D" id="3.40.630.30">
    <property type="match status" value="1"/>
</dbReference>
<accession>A0AB39YNQ2</accession>
<dbReference type="RefSeq" id="WP_280625494.1">
    <property type="nucleotide sequence ID" value="NZ_CP165735.1"/>
</dbReference>
<gene>
    <name evidence="2" type="ORF">ABQM86_01035</name>
</gene>
<evidence type="ECO:0000259" key="1">
    <source>
        <dbReference type="Pfam" id="PF13302"/>
    </source>
</evidence>
<organism evidence="2">
    <name type="scientific">Paenarthrobacter sp. AMU7</name>
    <dbReference type="NCBI Taxonomy" id="3162492"/>
    <lineage>
        <taxon>Bacteria</taxon>
        <taxon>Bacillati</taxon>
        <taxon>Actinomycetota</taxon>
        <taxon>Actinomycetes</taxon>
        <taxon>Micrococcales</taxon>
        <taxon>Micrococcaceae</taxon>
        <taxon>Paenarthrobacter</taxon>
    </lineage>
</organism>
<dbReference type="EMBL" id="CP165735">
    <property type="protein sequence ID" value="XDV71810.1"/>
    <property type="molecule type" value="Genomic_DNA"/>
</dbReference>
<dbReference type="InterPro" id="IPR000182">
    <property type="entry name" value="GNAT_dom"/>
</dbReference>
<dbReference type="SUPFAM" id="SSF55729">
    <property type="entry name" value="Acyl-CoA N-acyltransferases (Nat)"/>
    <property type="match status" value="1"/>
</dbReference>
<feature type="domain" description="N-acetyltransferase" evidence="1">
    <location>
        <begin position="4"/>
        <end position="48"/>
    </location>
</feature>
<dbReference type="GO" id="GO:0016747">
    <property type="term" value="F:acyltransferase activity, transferring groups other than amino-acyl groups"/>
    <property type="evidence" value="ECO:0007669"/>
    <property type="project" value="InterPro"/>
</dbReference>
<dbReference type="AlphaFoldDB" id="A0AB39YNQ2"/>
<name>A0AB39YNQ2_9MICC</name>
<reference evidence="2" key="1">
    <citation type="submission" date="2024-07" db="EMBL/GenBank/DDBJ databases">
        <authorList>
            <person name="Li J."/>
            <person name="Wei H."/>
            <person name="Ma J."/>
        </authorList>
    </citation>
    <scope>NUCLEOTIDE SEQUENCE</scope>
    <source>
        <strain evidence="2">AMU7</strain>
    </source>
</reference>
<dbReference type="InterPro" id="IPR016181">
    <property type="entry name" value="Acyl_CoA_acyltransferase"/>
</dbReference>
<keyword evidence="2" id="KW-0808">Transferase</keyword>
<proteinExistence type="predicted"/>
<evidence type="ECO:0000313" key="2">
    <source>
        <dbReference type="EMBL" id="XDV71810.1"/>
    </source>
</evidence>